<keyword evidence="1" id="KW-0732">Signal</keyword>
<gene>
    <name evidence="2" type="ORF">ERUC_LOCUS13300</name>
</gene>
<evidence type="ECO:0000256" key="1">
    <source>
        <dbReference type="SAM" id="SignalP"/>
    </source>
</evidence>
<organism evidence="2 3">
    <name type="scientific">Eruca vesicaria subsp. sativa</name>
    <name type="common">Garden rocket</name>
    <name type="synonym">Eruca sativa</name>
    <dbReference type="NCBI Taxonomy" id="29727"/>
    <lineage>
        <taxon>Eukaryota</taxon>
        <taxon>Viridiplantae</taxon>
        <taxon>Streptophyta</taxon>
        <taxon>Embryophyta</taxon>
        <taxon>Tracheophyta</taxon>
        <taxon>Spermatophyta</taxon>
        <taxon>Magnoliopsida</taxon>
        <taxon>eudicotyledons</taxon>
        <taxon>Gunneridae</taxon>
        <taxon>Pentapetalae</taxon>
        <taxon>rosids</taxon>
        <taxon>malvids</taxon>
        <taxon>Brassicales</taxon>
        <taxon>Brassicaceae</taxon>
        <taxon>Brassiceae</taxon>
        <taxon>Eruca</taxon>
    </lineage>
</organism>
<evidence type="ECO:0000313" key="2">
    <source>
        <dbReference type="EMBL" id="CAH8334605.1"/>
    </source>
</evidence>
<dbReference type="InterPro" id="IPR011065">
    <property type="entry name" value="Kunitz_inhibitor_STI-like_sf"/>
</dbReference>
<comment type="caution">
    <text evidence="2">The sequence shown here is derived from an EMBL/GenBank/DDBJ whole genome shotgun (WGS) entry which is preliminary data.</text>
</comment>
<feature type="signal peptide" evidence="1">
    <location>
        <begin position="1"/>
        <end position="19"/>
    </location>
</feature>
<evidence type="ECO:0000313" key="3">
    <source>
        <dbReference type="Proteomes" id="UP001642260"/>
    </source>
</evidence>
<dbReference type="Pfam" id="PF00197">
    <property type="entry name" value="Kunitz_legume"/>
    <property type="match status" value="1"/>
</dbReference>
<proteinExistence type="predicted"/>
<feature type="chain" id="PRO_5044876019" evidence="1">
    <location>
        <begin position="20"/>
        <end position="190"/>
    </location>
</feature>
<dbReference type="Gene3D" id="2.80.10.50">
    <property type="match status" value="1"/>
</dbReference>
<dbReference type="Proteomes" id="UP001642260">
    <property type="component" value="Unassembled WGS sequence"/>
</dbReference>
<keyword evidence="3" id="KW-1185">Reference proteome</keyword>
<name>A0ABC8JMY3_ERUVS</name>
<dbReference type="SUPFAM" id="SSF50386">
    <property type="entry name" value="STI-like"/>
    <property type="match status" value="1"/>
</dbReference>
<dbReference type="InterPro" id="IPR002160">
    <property type="entry name" value="Prot_inh_Kunz-lg"/>
</dbReference>
<sequence>MTPMFYFLVALTTVLAVAAQDQVKFVLDSNRFPVEYNQSYYAVPRLGGSLNLSSRGDKQCPLYVQRQISLLGKGIPIKFSTTIDAYHVPQHESLYIEMDTVPTNSSCSQESYWWADRFVAVGPKQQDLSKNSFQIVEQFLPGVWDHYYHIYYCPTSDSCKNVGVTLDEFGTPRLTVGTFEIFSVKFVRND</sequence>
<dbReference type="AlphaFoldDB" id="A0ABC8JMY3"/>
<accession>A0ABC8JMY3</accession>
<dbReference type="PANTHER" id="PTHR33107:SF12">
    <property type="entry name" value="KUNITZ TRYPSIN INHIBITOR 4"/>
    <property type="match status" value="1"/>
</dbReference>
<reference evidence="2 3" key="1">
    <citation type="submission" date="2022-03" db="EMBL/GenBank/DDBJ databases">
        <authorList>
            <person name="Macdonald S."/>
            <person name="Ahmed S."/>
            <person name="Newling K."/>
        </authorList>
    </citation>
    <scope>NUCLEOTIDE SEQUENCE [LARGE SCALE GENOMIC DNA]</scope>
</reference>
<dbReference type="SMART" id="SM00452">
    <property type="entry name" value="STI"/>
    <property type="match status" value="1"/>
</dbReference>
<dbReference type="EMBL" id="CAKOAT010126265">
    <property type="protein sequence ID" value="CAH8334605.1"/>
    <property type="molecule type" value="Genomic_DNA"/>
</dbReference>
<protein>
    <submittedName>
        <fullName evidence="2">Uncharacterized protein</fullName>
    </submittedName>
</protein>
<dbReference type="PANTHER" id="PTHR33107">
    <property type="entry name" value="KUNITZ TRYPSIN INHIBITOR 2"/>
    <property type="match status" value="1"/>
</dbReference>